<dbReference type="EMBL" id="KI927875">
    <property type="protein sequence ID" value="ETW31030.1"/>
    <property type="molecule type" value="Genomic_DNA"/>
</dbReference>
<feature type="region of interest" description="Disordered" evidence="2">
    <location>
        <begin position="246"/>
        <end position="265"/>
    </location>
</feature>
<evidence type="ECO:0000259" key="4">
    <source>
        <dbReference type="Pfam" id="PF09687"/>
    </source>
</evidence>
<dbReference type="Proteomes" id="UP000030656">
    <property type="component" value="Unassembled WGS sequence"/>
</dbReference>
<reference evidence="5 6" key="2">
    <citation type="submission" date="2013-02" db="EMBL/GenBank/DDBJ databases">
        <title>The Genome Sequence of Plasmodium falciparum FCH/4.</title>
        <authorList>
            <consortium name="The Broad Institute Genome Sequencing Platform"/>
            <consortium name="The Broad Institute Genome Sequencing Center for Infectious Disease"/>
            <person name="Neafsey D."/>
            <person name="Cheeseman I."/>
            <person name="Volkman S."/>
            <person name="Adams J."/>
            <person name="Walker B."/>
            <person name="Young S.K."/>
            <person name="Zeng Q."/>
            <person name="Gargeya S."/>
            <person name="Fitzgerald M."/>
            <person name="Haas B."/>
            <person name="Abouelleil A."/>
            <person name="Alvarado L."/>
            <person name="Arachchi H.M."/>
            <person name="Berlin A.M."/>
            <person name="Chapman S.B."/>
            <person name="Dewar J."/>
            <person name="Goldberg J."/>
            <person name="Griggs A."/>
            <person name="Gujja S."/>
            <person name="Hansen M."/>
            <person name="Howarth C."/>
            <person name="Imamovic A."/>
            <person name="Larimer J."/>
            <person name="McCowan C."/>
            <person name="Murphy C."/>
            <person name="Neiman D."/>
            <person name="Pearson M."/>
            <person name="Priest M."/>
            <person name="Roberts A."/>
            <person name="Saif S."/>
            <person name="Shea T."/>
            <person name="Sisk P."/>
            <person name="Sykes S."/>
            <person name="Wortman J."/>
            <person name="Nusbaum C."/>
            <person name="Birren B."/>
        </authorList>
    </citation>
    <scope>NUCLEOTIDE SEQUENCE [LARGE SCALE GENOMIC DNA]</scope>
    <source>
        <strain evidence="5 6">FCH/4</strain>
    </source>
</reference>
<protein>
    <recommendedName>
        <fullName evidence="4">Plasmodium RESA N-terminal domain-containing protein</fullName>
    </recommendedName>
</protein>
<evidence type="ECO:0000313" key="5">
    <source>
        <dbReference type="EMBL" id="ETW31030.1"/>
    </source>
</evidence>
<dbReference type="Pfam" id="PF09687">
    <property type="entry name" value="PRESAN"/>
    <property type="match status" value="1"/>
</dbReference>
<dbReference type="PANTHER" id="PTHR36193">
    <property type="entry name" value="PHISTB DOMAIN-CONTAINING RESA-LIKE PROTEIN 1"/>
    <property type="match status" value="1"/>
</dbReference>
<dbReference type="OrthoDB" id="385508at2759"/>
<feature type="coiled-coil region" evidence="1">
    <location>
        <begin position="303"/>
        <end position="337"/>
    </location>
</feature>
<proteinExistence type="predicted"/>
<keyword evidence="1" id="KW-0175">Coiled coil</keyword>
<feature type="domain" description="Plasmodium RESA N-terminal" evidence="4">
    <location>
        <begin position="323"/>
        <end position="445"/>
    </location>
</feature>
<feature type="transmembrane region" description="Helical" evidence="3">
    <location>
        <begin position="457"/>
        <end position="475"/>
    </location>
</feature>
<evidence type="ECO:0000256" key="2">
    <source>
        <dbReference type="SAM" id="MobiDB-lite"/>
    </source>
</evidence>
<feature type="transmembrane region" description="Helical" evidence="3">
    <location>
        <begin position="32"/>
        <end position="53"/>
    </location>
</feature>
<gene>
    <name evidence="5" type="ORF">PFFCH_01565</name>
</gene>
<name>A0A024VS38_PLAFA</name>
<dbReference type="InterPro" id="IPR044885">
    <property type="entry name" value="PRESA_N_sf"/>
</dbReference>
<organism evidence="5 6">
    <name type="scientific">Plasmodium falciparum FCH/4</name>
    <dbReference type="NCBI Taxonomy" id="1036724"/>
    <lineage>
        <taxon>Eukaryota</taxon>
        <taxon>Sar</taxon>
        <taxon>Alveolata</taxon>
        <taxon>Apicomplexa</taxon>
        <taxon>Aconoidasida</taxon>
        <taxon>Haemosporida</taxon>
        <taxon>Plasmodiidae</taxon>
        <taxon>Plasmodium</taxon>
        <taxon>Plasmodium (Laverania)</taxon>
    </lineage>
</organism>
<feature type="transmembrane region" description="Helical" evidence="3">
    <location>
        <begin position="552"/>
        <end position="573"/>
    </location>
</feature>
<evidence type="ECO:0000313" key="6">
    <source>
        <dbReference type="Proteomes" id="UP000030656"/>
    </source>
</evidence>
<dbReference type="InterPro" id="IPR019111">
    <property type="entry name" value="PRESA_N"/>
</dbReference>
<dbReference type="Gene3D" id="6.10.280.180">
    <property type="entry name" value="Plasmodium RESA, N-terminal helical domain"/>
    <property type="match status" value="1"/>
</dbReference>
<sequence>MEYLKKTLFISEKNKLWMKKERQYKKYRSRNYIGYRCLIVSLLIFYLIIQLSYDNFGENTYNSNDSIIRNRDSRILYEFLSNSYEYDHYNDYVNVEEFNDFSNDILEDFSSISNNVNDYGYDNLDENVNLMSFIEVTEVLNDGQNTPPESNVDYVVSELNDDIIDEEEDKRLKEAYERILRKRRGISGRHPYHILTSSCNEFNSNNIINEEELDHVELIQNEMDSDSYNVLTEEDVQNINSSYNNEELNNNNNNNNNIRSTSENNVNTYELPNGELHNNSDRLNGADVVNMNLYFNGDVYSSLENLEETVETRNEEDEDNEDDEEEFEKMLNELKNNGTLGETCRIWNKLCFIENKKFYNMQMKLWNFCEILAFEYKIPQSTLANEWKKIVTYTNEELIQHNLTNISDFNTLVFNKIYDALDFIEFIKHKRESWKQFRESEELVWKNTLEKTMKNKLSTLFFITIFLILIFIDSAKGDERKNFWKSRFTAGRGNITNKPTEVNHPIKKEGENFLSVGKGDHDESRVMLLKELYQKDNELNIVRKKHKKYKSITVALASIIGMMLLRNIGSLLYDTVTRLNQKSNRVWML</sequence>
<keyword evidence="3" id="KW-0472">Membrane</keyword>
<reference evidence="5 6" key="1">
    <citation type="submission" date="2013-02" db="EMBL/GenBank/DDBJ databases">
        <title>The Genome Annotation of Plasmodium falciparum FCH/4.</title>
        <authorList>
            <consortium name="The Broad Institute Genome Sequencing Platform"/>
            <consortium name="The Broad Institute Genome Sequencing Center for Infectious Disease"/>
            <person name="Neafsey D."/>
            <person name="Hoffman S."/>
            <person name="Volkman S."/>
            <person name="Rosenthal P."/>
            <person name="Walker B."/>
            <person name="Young S.K."/>
            <person name="Zeng Q."/>
            <person name="Gargeya S."/>
            <person name="Fitzgerald M."/>
            <person name="Haas B."/>
            <person name="Abouelleil A."/>
            <person name="Allen A.W."/>
            <person name="Alvarado L."/>
            <person name="Arachchi H.M."/>
            <person name="Berlin A.M."/>
            <person name="Chapman S.B."/>
            <person name="Gainer-Dewar J."/>
            <person name="Goldberg J."/>
            <person name="Griggs A."/>
            <person name="Gujja S."/>
            <person name="Hansen M."/>
            <person name="Howarth C."/>
            <person name="Imamovic A."/>
            <person name="Ireland A."/>
            <person name="Larimer J."/>
            <person name="McCowan C."/>
            <person name="Murphy C."/>
            <person name="Pearson M."/>
            <person name="Poon T.W."/>
            <person name="Priest M."/>
            <person name="Roberts A."/>
            <person name="Saif S."/>
            <person name="Shea T."/>
            <person name="Sisk P."/>
            <person name="Sykes S."/>
            <person name="Wortman J."/>
            <person name="Nusbaum C."/>
            <person name="Birren B."/>
        </authorList>
    </citation>
    <scope>NUCLEOTIDE SEQUENCE [LARGE SCALE GENOMIC DNA]</scope>
    <source>
        <strain evidence="5 6">FCH/4</strain>
    </source>
</reference>
<dbReference type="PANTHER" id="PTHR36193:SF23">
    <property type="entry name" value="PHISTB DOMAIN-CONTAINING RESA-LIKE PROTEIN 1"/>
    <property type="match status" value="1"/>
</dbReference>
<accession>A0A024VS38</accession>
<dbReference type="AlphaFoldDB" id="A0A024VS38"/>
<evidence type="ECO:0000256" key="1">
    <source>
        <dbReference type="SAM" id="Coils"/>
    </source>
</evidence>
<dbReference type="Pfam" id="PF06589">
    <property type="entry name" value="CRA"/>
    <property type="match status" value="1"/>
</dbReference>
<evidence type="ECO:0000256" key="3">
    <source>
        <dbReference type="SAM" id="Phobius"/>
    </source>
</evidence>
<keyword evidence="3" id="KW-0812">Transmembrane</keyword>
<keyword evidence="3" id="KW-1133">Transmembrane helix</keyword>